<evidence type="ECO:0000313" key="1">
    <source>
        <dbReference type="EMBL" id="MDX6804670.1"/>
    </source>
</evidence>
<reference evidence="1 2" key="1">
    <citation type="submission" date="2023-11" db="EMBL/GenBank/DDBJ databases">
        <authorList>
            <person name="Bao R."/>
        </authorList>
    </citation>
    <scope>NUCLEOTIDE SEQUENCE [LARGE SCALE GENOMIC DNA]</scope>
    <source>
        <strain evidence="1 2">PJ23</strain>
    </source>
</reference>
<name>A0ABU4RLP5_9HYPH</name>
<dbReference type="Proteomes" id="UP001274321">
    <property type="component" value="Unassembled WGS sequence"/>
</dbReference>
<keyword evidence="2" id="KW-1185">Reference proteome</keyword>
<dbReference type="EMBL" id="JAXAFJ010000001">
    <property type="protein sequence ID" value="MDX6804670.1"/>
    <property type="molecule type" value="Genomic_DNA"/>
</dbReference>
<gene>
    <name evidence="1" type="ORF">SCD90_01225</name>
</gene>
<protein>
    <submittedName>
        <fullName evidence="1">Uncharacterized protein</fullName>
    </submittedName>
</protein>
<proteinExistence type="predicted"/>
<dbReference type="RefSeq" id="WP_319842790.1">
    <property type="nucleotide sequence ID" value="NZ_JAXAFJ010000001.1"/>
</dbReference>
<accession>A0ABU4RLP5</accession>
<organism evidence="1 2">
    <name type="scientific">Terrihabitans rhizophilus</name>
    <dbReference type="NCBI Taxonomy" id="3092662"/>
    <lineage>
        <taxon>Bacteria</taxon>
        <taxon>Pseudomonadati</taxon>
        <taxon>Pseudomonadota</taxon>
        <taxon>Alphaproteobacteria</taxon>
        <taxon>Hyphomicrobiales</taxon>
        <taxon>Terrihabitans</taxon>
    </lineage>
</organism>
<evidence type="ECO:0000313" key="2">
    <source>
        <dbReference type="Proteomes" id="UP001274321"/>
    </source>
</evidence>
<comment type="caution">
    <text evidence="1">The sequence shown here is derived from an EMBL/GenBank/DDBJ whole genome shotgun (WGS) entry which is preliminary data.</text>
</comment>
<sequence length="111" mass="12382">MALVIEDRARPGGLRELGLLDDYLNALRRAQRNCHLSTYAYGATLSCRSREGREVLIGLTAEPSRQPEFVRVLEIRPDGVNSISLPNSEFAPFLSELARTPEGSRMVWPSP</sequence>